<dbReference type="Gene3D" id="1.10.287.310">
    <property type="match status" value="1"/>
</dbReference>
<protein>
    <submittedName>
        <fullName evidence="2">Uncharacterized protein</fullName>
    </submittedName>
</protein>
<organism evidence="2 3">
    <name type="scientific">Edaphochlamys debaryana</name>
    <dbReference type="NCBI Taxonomy" id="47281"/>
    <lineage>
        <taxon>Eukaryota</taxon>
        <taxon>Viridiplantae</taxon>
        <taxon>Chlorophyta</taxon>
        <taxon>core chlorophytes</taxon>
        <taxon>Chlorophyceae</taxon>
        <taxon>CS clade</taxon>
        <taxon>Chlamydomonadales</taxon>
        <taxon>Chlamydomonadales incertae sedis</taxon>
        <taxon>Edaphochlamys</taxon>
    </lineage>
</organism>
<dbReference type="EMBL" id="JAEHOE010000043">
    <property type="protein sequence ID" value="KAG2492678.1"/>
    <property type="molecule type" value="Genomic_DNA"/>
</dbReference>
<feature type="region of interest" description="Disordered" evidence="1">
    <location>
        <begin position="64"/>
        <end position="91"/>
    </location>
</feature>
<dbReference type="GO" id="GO:0005840">
    <property type="term" value="C:ribosome"/>
    <property type="evidence" value="ECO:0007669"/>
    <property type="project" value="InterPro"/>
</dbReference>
<proteinExistence type="predicted"/>
<evidence type="ECO:0000313" key="2">
    <source>
        <dbReference type="EMBL" id="KAG2492678.1"/>
    </source>
</evidence>
<dbReference type="InterPro" id="IPR036049">
    <property type="entry name" value="Ribosomal_uL29_sf"/>
</dbReference>
<sequence>MQVARAFTAVRPVRSVAAPATQRMVVVQAKPTKLADFAGLSDAELVNKANDLKRELTSTKWLQRTRGVSEFKPGENQPQPDPEKVPKGNLNKHLRRQIAQCLTLVRQRQMAEGIDRRTARKIEKRAALANGILQKGAKAKVLAK</sequence>
<evidence type="ECO:0000256" key="1">
    <source>
        <dbReference type="SAM" id="MobiDB-lite"/>
    </source>
</evidence>
<dbReference type="OrthoDB" id="528635at2759"/>
<reference evidence="2" key="1">
    <citation type="journal article" date="2020" name="bioRxiv">
        <title>Comparative genomics of Chlamydomonas.</title>
        <authorList>
            <person name="Craig R.J."/>
            <person name="Hasan A.R."/>
            <person name="Ness R.W."/>
            <person name="Keightley P.D."/>
        </authorList>
    </citation>
    <scope>NUCLEOTIDE SEQUENCE</scope>
    <source>
        <strain evidence="2">CCAP 11/70</strain>
    </source>
</reference>
<comment type="caution">
    <text evidence="2">The sequence shown here is derived from an EMBL/GenBank/DDBJ whole genome shotgun (WGS) entry which is preliminary data.</text>
</comment>
<accession>A0A835XYN2</accession>
<evidence type="ECO:0000313" key="3">
    <source>
        <dbReference type="Proteomes" id="UP000612055"/>
    </source>
</evidence>
<dbReference type="GO" id="GO:0006412">
    <property type="term" value="P:translation"/>
    <property type="evidence" value="ECO:0007669"/>
    <property type="project" value="InterPro"/>
</dbReference>
<name>A0A835XYN2_9CHLO</name>
<dbReference type="Proteomes" id="UP000612055">
    <property type="component" value="Unassembled WGS sequence"/>
</dbReference>
<dbReference type="GO" id="GO:0003735">
    <property type="term" value="F:structural constituent of ribosome"/>
    <property type="evidence" value="ECO:0007669"/>
    <property type="project" value="InterPro"/>
</dbReference>
<dbReference type="SUPFAM" id="SSF46561">
    <property type="entry name" value="Ribosomal protein L29 (L29p)"/>
    <property type="match status" value="1"/>
</dbReference>
<dbReference type="AlphaFoldDB" id="A0A835XYN2"/>
<gene>
    <name evidence="2" type="ORF">HYH03_009093</name>
</gene>
<keyword evidence="3" id="KW-1185">Reference proteome</keyword>